<dbReference type="STRING" id="1453498.LG45_09890"/>
<evidence type="ECO:0000256" key="1">
    <source>
        <dbReference type="ARBA" id="ARBA00022614"/>
    </source>
</evidence>
<dbReference type="GO" id="GO:0035591">
    <property type="term" value="F:signaling adaptor activity"/>
    <property type="evidence" value="ECO:0007669"/>
    <property type="project" value="TreeGrafter"/>
</dbReference>
<dbReference type="InterPro" id="IPR052574">
    <property type="entry name" value="CDIRP"/>
</dbReference>
<keyword evidence="7" id="KW-1185">Reference proteome</keyword>
<dbReference type="Gene3D" id="3.80.10.10">
    <property type="entry name" value="Ribonuclease Inhibitor"/>
    <property type="match status" value="2"/>
</dbReference>
<evidence type="ECO:0000313" key="6">
    <source>
        <dbReference type="EMBL" id="KGD68574.1"/>
    </source>
</evidence>
<dbReference type="Pfam" id="PF24595">
    <property type="entry name" value="DUF7619"/>
    <property type="match status" value="1"/>
</dbReference>
<name>A0A095SW64_9FLAO</name>
<dbReference type="InterPro" id="IPR026444">
    <property type="entry name" value="Secre_tail"/>
</dbReference>
<dbReference type="SUPFAM" id="SSF52075">
    <property type="entry name" value="Outer arm dynein light chain 1"/>
    <property type="match status" value="1"/>
</dbReference>
<dbReference type="OrthoDB" id="1110367at2"/>
<evidence type="ECO:0000259" key="5">
    <source>
        <dbReference type="Pfam" id="PF24595"/>
    </source>
</evidence>
<dbReference type="PANTHER" id="PTHR47566">
    <property type="match status" value="1"/>
</dbReference>
<dbReference type="PROSITE" id="PS51450">
    <property type="entry name" value="LRR"/>
    <property type="match status" value="1"/>
</dbReference>
<dbReference type="RefSeq" id="WP_035126542.1">
    <property type="nucleotide sequence ID" value="NZ_JRHH01000003.1"/>
</dbReference>
<protein>
    <submittedName>
        <fullName evidence="6">Uncharacterized protein</fullName>
    </submittedName>
</protein>
<reference evidence="6 7" key="1">
    <citation type="submission" date="2014-09" db="EMBL/GenBank/DDBJ databases">
        <title>Whole Genome Shotgun of Flavobacterium aquatile LMG 4008.</title>
        <authorList>
            <person name="Gale A.N."/>
            <person name="Pipes S.E."/>
            <person name="Newman J.D."/>
        </authorList>
    </citation>
    <scope>NUCLEOTIDE SEQUENCE [LARGE SCALE GENOMIC DNA]</scope>
    <source>
        <strain evidence="6 7">LMG 4008</strain>
    </source>
</reference>
<dbReference type="NCBIfam" id="TIGR04183">
    <property type="entry name" value="Por_Secre_tail"/>
    <property type="match status" value="1"/>
</dbReference>
<keyword evidence="1" id="KW-0433">Leucine-rich repeat</keyword>
<accession>A0A095SW64</accession>
<dbReference type="InterPro" id="IPR032675">
    <property type="entry name" value="LRR_dom_sf"/>
</dbReference>
<dbReference type="InterPro" id="IPR055353">
    <property type="entry name" value="DUF7619"/>
</dbReference>
<evidence type="ECO:0000259" key="4">
    <source>
        <dbReference type="Pfam" id="PF18962"/>
    </source>
</evidence>
<comment type="caution">
    <text evidence="6">The sequence shown here is derived from an EMBL/GenBank/DDBJ whole genome shotgun (WGS) entry which is preliminary data.</text>
</comment>
<dbReference type="SUPFAM" id="SSF52058">
    <property type="entry name" value="L domain-like"/>
    <property type="match status" value="1"/>
</dbReference>
<dbReference type="PANTHER" id="PTHR47566:SF1">
    <property type="entry name" value="PROTEIN NUD1"/>
    <property type="match status" value="1"/>
</dbReference>
<dbReference type="eggNOG" id="COG4886">
    <property type="taxonomic scope" value="Bacteria"/>
</dbReference>
<evidence type="ECO:0000313" key="7">
    <source>
        <dbReference type="Proteomes" id="UP000029554"/>
    </source>
</evidence>
<dbReference type="Proteomes" id="UP000029554">
    <property type="component" value="Unassembled WGS sequence"/>
</dbReference>
<dbReference type="EMBL" id="JRHH01000003">
    <property type="protein sequence ID" value="KGD68574.1"/>
    <property type="molecule type" value="Genomic_DNA"/>
</dbReference>
<feature type="domain" description="Secretion system C-terminal sorting" evidence="4">
    <location>
        <begin position="816"/>
        <end position="878"/>
    </location>
</feature>
<dbReference type="AlphaFoldDB" id="A0A095SW64"/>
<sequence>MKQIYLFIVMLVGLGLNAQVINFPDEAFKSKLLSANSWNHVAENAAGISVVIDINNDGEIQVSEALLIRKIDVYNGGYIQSIVGIEYFTNLTSLNCSYNGISTINVSNLLELKILNCNDNLALTSLNISGLSELEELNAYQCSLTSLNLNGLSSIKKINCNTNNLTTLDLSSLTNLIEVHCSNNILTSINTNGLSNLKFFYCGINQLTSFDFTNLTALEELNVSFNVNLTSINVTGMQTLKKLECNGCQLSSLTLIDLPNLFYLNCSNNLFQTLNLSSLTSLIILDCSFNQLISLEFGNLNGLENLNCSVNQLFNLNIENMINLSGLFCYGNVLEQLDLSPFQQLVNLSCSSNQLQSLDCSMLPNLQFLDCQENQLEFLNIKNGNSTGCNFYGNPTLEYLCVDEDKVTNLQILVLTSYQYSNMTNCLVGSYCSFTPGGNYYTIQGSQKFDSNLNGCDSNDAIFPNLNFNITDGFSSGNIIANTSGDYSIFVGQGTHTITPILENPTYFNISPSSLQLTFPETISPNNQNFCITPNGVHNDLEVVIIPLIPARPGFDATYKIIYKNKGNSTLSGSVVFNFEDDKMDILSSIPNYSLQSTNQLTYNYTNLSPFESREILITININSPMEITAVTIDDQLNFAADIYPFLGDEFLQDNNSSLKQIVVGSFDPNDKTCIEGNTVGTEMIGQYIHYIIRFENTGTFPAENIVVKDMIDLTKFDLSTLIPVSSSHSFVTRIASNGSVEFVFENIQLPFDDANNDGYIVFKIKTISGLYIGDILTNKANIYFDYNFPIETNMTSTTIQNLTITDFNFNDFVVLYPNPTDSILNFKIKNNIDISSINIYNSLGQLVLVTTNPKESINVSTLKTGMYFVKIVSNLGESNSQFLKE</sequence>
<keyword evidence="2" id="KW-0732">Signal</keyword>
<evidence type="ECO:0000256" key="3">
    <source>
        <dbReference type="ARBA" id="ARBA00022737"/>
    </source>
</evidence>
<dbReference type="Pfam" id="PF18962">
    <property type="entry name" value="Por_Secre_tail"/>
    <property type="match status" value="1"/>
</dbReference>
<dbReference type="InterPro" id="IPR001611">
    <property type="entry name" value="Leu-rich_rpt"/>
</dbReference>
<evidence type="ECO:0000256" key="2">
    <source>
        <dbReference type="ARBA" id="ARBA00022729"/>
    </source>
</evidence>
<feature type="domain" description="DUF7619" evidence="5">
    <location>
        <begin position="668"/>
        <end position="799"/>
    </location>
</feature>
<gene>
    <name evidence="6" type="ORF">LG45_09890</name>
</gene>
<proteinExistence type="predicted"/>
<organism evidence="6 7">
    <name type="scientific">Flavobacterium aquatile LMG 4008 = ATCC 11947</name>
    <dbReference type="NCBI Taxonomy" id="1453498"/>
    <lineage>
        <taxon>Bacteria</taxon>
        <taxon>Pseudomonadati</taxon>
        <taxon>Bacteroidota</taxon>
        <taxon>Flavobacteriia</taxon>
        <taxon>Flavobacteriales</taxon>
        <taxon>Flavobacteriaceae</taxon>
        <taxon>Flavobacterium</taxon>
    </lineage>
</organism>
<keyword evidence="3" id="KW-0677">Repeat</keyword>